<dbReference type="RefSeq" id="WP_002444910.1">
    <property type="nucleotide sequence ID" value="NZ_AP018585.1"/>
</dbReference>
<keyword evidence="1" id="KW-0489">Methyltransferase</keyword>
<gene>
    <name evidence="1" type="ORF">JMUB590_0103</name>
</gene>
<dbReference type="SUPFAM" id="SSF53335">
    <property type="entry name" value="S-adenosyl-L-methionine-dependent methyltransferases"/>
    <property type="match status" value="1"/>
</dbReference>
<dbReference type="PANTHER" id="PTHR43861:SF1">
    <property type="entry name" value="TRANS-ACONITATE 2-METHYLTRANSFERASE"/>
    <property type="match status" value="1"/>
</dbReference>
<keyword evidence="1" id="KW-0808">Transferase</keyword>
<dbReference type="Proteomes" id="UP000274772">
    <property type="component" value="Chromosome"/>
</dbReference>
<dbReference type="CDD" id="cd02440">
    <property type="entry name" value="AdoMet_MTases"/>
    <property type="match status" value="1"/>
</dbReference>
<dbReference type="GO" id="GO:0032259">
    <property type="term" value="P:methylation"/>
    <property type="evidence" value="ECO:0007669"/>
    <property type="project" value="UniProtKB-KW"/>
</dbReference>
<dbReference type="GeneID" id="58049890"/>
<evidence type="ECO:0000313" key="1">
    <source>
        <dbReference type="EMBL" id="BBD91213.1"/>
    </source>
</evidence>
<accession>A0ABM7FMP8</accession>
<organism evidence="1 2">
    <name type="scientific">Staphylococcus caprae</name>
    <dbReference type="NCBI Taxonomy" id="29380"/>
    <lineage>
        <taxon>Bacteria</taxon>
        <taxon>Bacillati</taxon>
        <taxon>Bacillota</taxon>
        <taxon>Bacilli</taxon>
        <taxon>Bacillales</taxon>
        <taxon>Staphylococcaceae</taxon>
        <taxon>Staphylococcus</taxon>
    </lineage>
</organism>
<dbReference type="InterPro" id="IPR029063">
    <property type="entry name" value="SAM-dependent_MTases_sf"/>
</dbReference>
<keyword evidence="2" id="KW-1185">Reference proteome</keyword>
<protein>
    <submittedName>
        <fullName evidence="1">S-adenosyl-L-methionine-dependent methyltransferase</fullName>
    </submittedName>
</protein>
<dbReference type="Gene3D" id="3.40.50.150">
    <property type="entry name" value="Vaccinia Virus protein VP39"/>
    <property type="match status" value="1"/>
</dbReference>
<dbReference type="Pfam" id="PF13489">
    <property type="entry name" value="Methyltransf_23"/>
    <property type="match status" value="1"/>
</dbReference>
<dbReference type="PANTHER" id="PTHR43861">
    <property type="entry name" value="TRANS-ACONITATE 2-METHYLTRANSFERASE-RELATED"/>
    <property type="match status" value="1"/>
</dbReference>
<dbReference type="EMBL" id="AP018586">
    <property type="protein sequence ID" value="BBD91213.1"/>
    <property type="molecule type" value="Genomic_DNA"/>
</dbReference>
<reference evidence="1 2" key="1">
    <citation type="submission" date="2018-05" db="EMBL/GenBank/DDBJ databases">
        <title>Complete genome sequencing of three human clinical isolates of Staphylococcus caprae reveals virulence factors similar to those of S. epidermidis and S. capitis.</title>
        <authorList>
            <person name="Watanabe S."/>
            <person name="Cui L."/>
        </authorList>
    </citation>
    <scope>NUCLEOTIDE SEQUENCE [LARGE SCALE GENOMIC DNA]</scope>
    <source>
        <strain evidence="1 2">JMUB590</strain>
    </source>
</reference>
<dbReference type="GO" id="GO:0008168">
    <property type="term" value="F:methyltransferase activity"/>
    <property type="evidence" value="ECO:0007669"/>
    <property type="project" value="UniProtKB-KW"/>
</dbReference>
<name>A0ABM7FMP8_9STAP</name>
<sequence length="230" mass="26473">MTKSYEVWWQKEQETDDDMARDHQEAWERTIQMLDITDIKNKTILDFGCNQGGFLRKLYDATPFKEGVGIDLARLSLEKAEAYKGNRPITYFLTDRPQETGKTYDTAISTSVLYLIEDVPQHARDLKAVLKPNGVYYATFADLTNNPSRQYMDDTINQYGATPSQNHSLKYIVDSFIEAGFEVAVMKEAVPDVIDLTHYSDFFLTPNDYLRTLYEESFLIKATLKEGINE</sequence>
<proteinExistence type="predicted"/>
<evidence type="ECO:0000313" key="2">
    <source>
        <dbReference type="Proteomes" id="UP000274772"/>
    </source>
</evidence>